<reference evidence="6 7" key="1">
    <citation type="submission" date="2018-03" db="EMBL/GenBank/DDBJ databases">
        <title>Draft Genome Sequences of the Obligatory Marine Myxobacteria Enhygromyxa salina SWB007.</title>
        <authorList>
            <person name="Poehlein A."/>
            <person name="Moghaddam J.A."/>
            <person name="Harms H."/>
            <person name="Alanjari M."/>
            <person name="Koenig G.M."/>
            <person name="Daniel R."/>
            <person name="Schaeberle T.F."/>
        </authorList>
    </citation>
    <scope>NUCLEOTIDE SEQUENCE [LARGE SCALE GENOMIC DNA]</scope>
    <source>
        <strain evidence="6 7">SWB007</strain>
    </source>
</reference>
<protein>
    <submittedName>
        <fullName evidence="6">3',5'-cyclic adenosine monophosphate phosphodiesterase CpdA</fullName>
        <ecNumber evidence="6">3.1.4.53</ecNumber>
    </submittedName>
</protein>
<name>A0A2S9YUJ7_9BACT</name>
<feature type="domain" description="Calcineurin-like phosphoesterase" evidence="5">
    <location>
        <begin position="303"/>
        <end position="557"/>
    </location>
</feature>
<organism evidence="6 7">
    <name type="scientific">Enhygromyxa salina</name>
    <dbReference type="NCBI Taxonomy" id="215803"/>
    <lineage>
        <taxon>Bacteria</taxon>
        <taxon>Pseudomonadati</taxon>
        <taxon>Myxococcota</taxon>
        <taxon>Polyangia</taxon>
        <taxon>Nannocystales</taxon>
        <taxon>Nannocystaceae</taxon>
        <taxon>Enhygromyxa</taxon>
    </lineage>
</organism>
<evidence type="ECO:0000313" key="7">
    <source>
        <dbReference type="Proteomes" id="UP000238823"/>
    </source>
</evidence>
<evidence type="ECO:0000313" key="6">
    <source>
        <dbReference type="EMBL" id="PRQ08763.1"/>
    </source>
</evidence>
<dbReference type="EMBL" id="PVNL01000035">
    <property type="protein sequence ID" value="PRQ08763.1"/>
    <property type="molecule type" value="Genomic_DNA"/>
</dbReference>
<evidence type="ECO:0000256" key="1">
    <source>
        <dbReference type="ARBA" id="ARBA00022723"/>
    </source>
</evidence>
<evidence type="ECO:0000256" key="2">
    <source>
        <dbReference type="ARBA" id="ARBA00022801"/>
    </source>
</evidence>
<dbReference type="EC" id="3.1.4.53" evidence="6"/>
<dbReference type="PANTHER" id="PTHR42988:SF2">
    <property type="entry name" value="CYCLIC NUCLEOTIDE PHOSPHODIESTERASE CBUA0032-RELATED"/>
    <property type="match status" value="1"/>
</dbReference>
<comment type="similarity">
    <text evidence="4">Belongs to the cyclic nucleotide phosphodiesterase class-III family.</text>
</comment>
<evidence type="ECO:0000259" key="5">
    <source>
        <dbReference type="Pfam" id="PF00149"/>
    </source>
</evidence>
<dbReference type="RefSeq" id="WP_106088440.1">
    <property type="nucleotide sequence ID" value="NZ_PVNL01000035.1"/>
</dbReference>
<dbReference type="AlphaFoldDB" id="A0A2S9YUJ7"/>
<proteinExistence type="inferred from homology"/>
<keyword evidence="2 6" id="KW-0378">Hydrolase</keyword>
<dbReference type="Pfam" id="PF00149">
    <property type="entry name" value="Metallophos"/>
    <property type="match status" value="1"/>
</dbReference>
<dbReference type="GO" id="GO:0046872">
    <property type="term" value="F:metal ion binding"/>
    <property type="evidence" value="ECO:0007669"/>
    <property type="project" value="UniProtKB-KW"/>
</dbReference>
<keyword evidence="1" id="KW-0479">Metal-binding</keyword>
<dbReference type="Proteomes" id="UP000238823">
    <property type="component" value="Unassembled WGS sequence"/>
</dbReference>
<dbReference type="Gene3D" id="3.60.21.10">
    <property type="match status" value="1"/>
</dbReference>
<gene>
    <name evidence="6" type="primary">cpdA_2</name>
    <name evidence="6" type="ORF">ENSA7_13950</name>
</gene>
<dbReference type="GO" id="GO:0004115">
    <property type="term" value="F:3',5'-cyclic-AMP phosphodiesterase activity"/>
    <property type="evidence" value="ECO:0007669"/>
    <property type="project" value="UniProtKB-EC"/>
</dbReference>
<dbReference type="SUPFAM" id="SSF56300">
    <property type="entry name" value="Metallo-dependent phosphatases"/>
    <property type="match status" value="1"/>
</dbReference>
<dbReference type="OrthoDB" id="5499728at2"/>
<evidence type="ECO:0000256" key="3">
    <source>
        <dbReference type="ARBA" id="ARBA00023004"/>
    </source>
</evidence>
<keyword evidence="3" id="KW-0408">Iron</keyword>
<dbReference type="InterPro" id="IPR050884">
    <property type="entry name" value="CNP_phosphodiesterase-III"/>
</dbReference>
<evidence type="ECO:0000256" key="4">
    <source>
        <dbReference type="ARBA" id="ARBA00025742"/>
    </source>
</evidence>
<dbReference type="InterPro" id="IPR004843">
    <property type="entry name" value="Calcineurin-like_PHP"/>
</dbReference>
<comment type="caution">
    <text evidence="6">The sequence shown here is derived from an EMBL/GenBank/DDBJ whole genome shotgun (WGS) entry which is preliminary data.</text>
</comment>
<sequence length="624" mass="69904">MIFWWPSKYHADYELRNWDALVQTVQTMPHGVFWPLLGARRSGKTWALNAIEAAIGPANAAHVTLDQIDAKKQELPEHARGRTVLLFDEPGSVLFHDTAPEQVMNKGWELNVEGAKQFVEWCQRLKHTGTIVTLALTPAEWHALREVGGALVSSKDLEYRRLGPLSAAQSQRFPRTPTQHQLFEQLPPTWRRNPFLLAEFFRHVLDTPEGNLRNPLSRDDIHKFGKEVIGELNSGKYDYLYHVLYDCLIPEHRGALRMVAEHERPSEDLCRMLLHLGLLMQSDSGEYEIGDPVLADHYPPPVRIHHISDLHFGPKTALSVDAKDNSVQGRKLAKAAGQGPIRDDYLDWLAQLETHQRPHLVVVSGDIAEAGQDDQLEAGRAWLDRVAACLAPHPGLDPDDPRLLLVPGNHDVDWTAVDGPAGGRRPHLAFARVFTGTSWPFPQLVEPPETREPAHQHYRSLGLAFALLGSPEYGGANHEHYGRLDPGLVHDRDIQHLRSAVWKHEPIRIAVVHHPLAQVPSIATEITSYSGLTNGGQLQAALEEQGFTLLLHGHTHAAYLERKGELLIAGAGTLGSRETYERHGFNEIIVTREGQRYKVQAQTYERKGGSFAPRAVEQLERVAT</sequence>
<dbReference type="InterPro" id="IPR029052">
    <property type="entry name" value="Metallo-depent_PP-like"/>
</dbReference>
<accession>A0A2S9YUJ7</accession>
<dbReference type="PANTHER" id="PTHR42988">
    <property type="entry name" value="PHOSPHOHYDROLASE"/>
    <property type="match status" value="1"/>
</dbReference>